<dbReference type="Gene3D" id="3.30.420.10">
    <property type="entry name" value="Ribonuclease H-like superfamily/Ribonuclease H"/>
    <property type="match status" value="1"/>
</dbReference>
<evidence type="ECO:0000313" key="3">
    <source>
        <dbReference type="Proteomes" id="UP001308776"/>
    </source>
</evidence>
<comment type="caution">
    <text evidence="2">The sequence shown here is derived from an EMBL/GenBank/DDBJ whole genome shotgun (WGS) entry which is preliminary data.</text>
</comment>
<dbReference type="SUPFAM" id="SSF53098">
    <property type="entry name" value="Ribonuclease H-like"/>
    <property type="match status" value="1"/>
</dbReference>
<keyword evidence="3" id="KW-1185">Reference proteome</keyword>
<dbReference type="PROSITE" id="PS50994">
    <property type="entry name" value="INTEGRASE"/>
    <property type="match status" value="1"/>
</dbReference>
<accession>A0ABU6FWB6</accession>
<dbReference type="Proteomes" id="UP001308776">
    <property type="component" value="Unassembled WGS sequence"/>
</dbReference>
<evidence type="ECO:0000259" key="1">
    <source>
        <dbReference type="PROSITE" id="PS50994"/>
    </source>
</evidence>
<proteinExistence type="predicted"/>
<dbReference type="PANTHER" id="PTHR35004">
    <property type="entry name" value="TRANSPOSASE RV3428C-RELATED"/>
    <property type="match status" value="1"/>
</dbReference>
<reference evidence="2 3" key="1">
    <citation type="submission" date="2022-11" db="EMBL/GenBank/DDBJ databases">
        <title>Comparative genomics analysis of Acidithiobacillus ferriphilus.</title>
        <authorList>
            <person name="Ma L."/>
        </authorList>
    </citation>
    <scope>NUCLEOTIDE SEQUENCE [LARGE SCALE GENOMIC DNA]</scope>
    <source>
        <strain evidence="2 3">DY15</strain>
    </source>
</reference>
<dbReference type="RefSeq" id="WP_196762917.1">
    <property type="nucleotide sequence ID" value="NZ_JAAZTX010000045.1"/>
</dbReference>
<name>A0ABU6FWB6_9PROT</name>
<dbReference type="InterPro" id="IPR036397">
    <property type="entry name" value="RNaseH_sf"/>
</dbReference>
<dbReference type="PANTHER" id="PTHR35004:SF7">
    <property type="entry name" value="INTEGRASE PROTEIN"/>
    <property type="match status" value="1"/>
</dbReference>
<organism evidence="2 3">
    <name type="scientific">Acidithiobacillus ferriphilus</name>
    <dbReference type="NCBI Taxonomy" id="1689834"/>
    <lineage>
        <taxon>Bacteria</taxon>
        <taxon>Pseudomonadati</taxon>
        <taxon>Pseudomonadota</taxon>
        <taxon>Acidithiobacillia</taxon>
        <taxon>Acidithiobacillales</taxon>
        <taxon>Acidithiobacillaceae</taxon>
        <taxon>Acidithiobacillus</taxon>
    </lineage>
</organism>
<feature type="domain" description="Integrase catalytic" evidence="1">
    <location>
        <begin position="1"/>
        <end position="163"/>
    </location>
</feature>
<protein>
    <recommendedName>
        <fullName evidence="1">Integrase catalytic domain-containing protein</fullName>
    </recommendedName>
</protein>
<dbReference type="EMBL" id="JAQGFR010000303">
    <property type="protein sequence ID" value="MEB8515529.1"/>
    <property type="molecule type" value="Genomic_DNA"/>
</dbReference>
<dbReference type="InterPro" id="IPR012337">
    <property type="entry name" value="RNaseH-like_sf"/>
</dbReference>
<gene>
    <name evidence="2" type="ORF">OW717_15945</name>
</gene>
<sequence length="164" mass="18980">MRQRLDRLPRKSPERANQVAAEDAESALRFLFNAMAPKADAACPFQGRPRMIYLDNGPVAKSHVFQNIMQSLAIDWQTHIPAGKDGTRTTARSKGKVERPFRTIKEAHETLYHFHKPETEIQANEWLACYLLRYNGQRHRSELHSRTDDWLGHLPEEGLREMCT</sequence>
<dbReference type="InterPro" id="IPR001584">
    <property type="entry name" value="Integrase_cat-core"/>
</dbReference>
<evidence type="ECO:0000313" key="2">
    <source>
        <dbReference type="EMBL" id="MEB8515529.1"/>
    </source>
</evidence>